<dbReference type="GO" id="GO:0016301">
    <property type="term" value="F:kinase activity"/>
    <property type="evidence" value="ECO:0007669"/>
    <property type="project" value="UniProtKB-KW"/>
</dbReference>
<proteinExistence type="predicted"/>
<reference evidence="1" key="2">
    <citation type="journal article" date="2021" name="PeerJ">
        <title>Extensive microbial diversity within the chicken gut microbiome revealed by metagenomics and culture.</title>
        <authorList>
            <person name="Gilroy R."/>
            <person name="Ravi A."/>
            <person name="Getino M."/>
            <person name="Pursley I."/>
            <person name="Horton D.L."/>
            <person name="Alikhan N.F."/>
            <person name="Baker D."/>
            <person name="Gharbi K."/>
            <person name="Hall N."/>
            <person name="Watson M."/>
            <person name="Adriaenssens E.M."/>
            <person name="Foster-Nyarko E."/>
            <person name="Jarju S."/>
            <person name="Secka A."/>
            <person name="Antonio M."/>
            <person name="Oren A."/>
            <person name="Chaudhuri R.R."/>
            <person name="La Ragione R."/>
            <person name="Hildebrand F."/>
            <person name="Pallen M.J."/>
        </authorList>
    </citation>
    <scope>NUCLEOTIDE SEQUENCE</scope>
    <source>
        <strain evidence="1">1383</strain>
    </source>
</reference>
<gene>
    <name evidence="1" type="ORF">IAC44_01515</name>
</gene>
<evidence type="ECO:0000313" key="1">
    <source>
        <dbReference type="EMBL" id="HIT97497.1"/>
    </source>
</evidence>
<dbReference type="InterPro" id="IPR047765">
    <property type="entry name" value="GHMP_GYDIA-like"/>
</dbReference>
<keyword evidence="1" id="KW-0808">Transferase</keyword>
<name>A0A9D1HAR2_9FLAO</name>
<accession>A0A9D1HAR2</accession>
<reference evidence="1" key="1">
    <citation type="submission" date="2020-10" db="EMBL/GenBank/DDBJ databases">
        <authorList>
            <person name="Gilroy R."/>
        </authorList>
    </citation>
    <scope>NUCLEOTIDE SEQUENCE</scope>
    <source>
        <strain evidence="1">1383</strain>
    </source>
</reference>
<dbReference type="InterPro" id="IPR014721">
    <property type="entry name" value="Ribsml_uS5_D2-typ_fold_subgr"/>
</dbReference>
<keyword evidence="1" id="KW-0418">Kinase</keyword>
<organism evidence="1 2">
    <name type="scientific">Candidatus Merdimorpha stercoravium</name>
    <dbReference type="NCBI Taxonomy" id="2840863"/>
    <lineage>
        <taxon>Bacteria</taxon>
        <taxon>Pseudomonadati</taxon>
        <taxon>Bacteroidota</taxon>
        <taxon>Flavobacteriia</taxon>
        <taxon>Flavobacteriales</taxon>
        <taxon>Candidatus Merdimorpha</taxon>
    </lineage>
</organism>
<dbReference type="InterPro" id="IPR020568">
    <property type="entry name" value="Ribosomal_Su5_D2-typ_SF"/>
</dbReference>
<dbReference type="NCBIfam" id="NF040656">
    <property type="entry name" value="GHMP_GYDIA"/>
    <property type="match status" value="1"/>
</dbReference>
<evidence type="ECO:0000313" key="2">
    <source>
        <dbReference type="Proteomes" id="UP000824161"/>
    </source>
</evidence>
<protein>
    <submittedName>
        <fullName evidence="1">GHMP kinase</fullName>
    </submittedName>
</protein>
<dbReference type="Gene3D" id="3.30.230.10">
    <property type="match status" value="1"/>
</dbReference>
<dbReference type="SUPFAM" id="SSF54211">
    <property type="entry name" value="Ribosomal protein S5 domain 2-like"/>
    <property type="match status" value="1"/>
</dbReference>
<sequence>MACEFYGRGKLLLSGEYLVLDGAEALALGLRVGQRMRVEDVPGDGLEWESTEKDGSVWFSARFAADGTLQEASDAAVAVRLKDLLAVCREENPRFDFSGKRVCLHAEFDRSWGLGSSSTLIYTLAQWAQVDPFALVRRAWPGSGYDVACAGIRQGNALLYRLEQGSPRWEEVVFRPPFAHRLYFVYSGAKQNTASAVSVYRQLPAERRLEAAGQVTRMARQMLSCRALGDFELLVERHECLLGNLLGVEPVGRRCFADYKGGVVKSLGAWGGDFLLVTGECAPEYFQGKGFRIVLPFNTIAAK</sequence>
<dbReference type="EMBL" id="DVLY01000035">
    <property type="protein sequence ID" value="HIT97497.1"/>
    <property type="molecule type" value="Genomic_DNA"/>
</dbReference>
<comment type="caution">
    <text evidence="1">The sequence shown here is derived from an EMBL/GenBank/DDBJ whole genome shotgun (WGS) entry which is preliminary data.</text>
</comment>
<dbReference type="AlphaFoldDB" id="A0A9D1HAR2"/>
<dbReference type="Proteomes" id="UP000824161">
    <property type="component" value="Unassembled WGS sequence"/>
</dbReference>